<organism evidence="11 12">
    <name type="scientific">Spinacia oleracea</name>
    <name type="common">Spinach</name>
    <dbReference type="NCBI Taxonomy" id="3562"/>
    <lineage>
        <taxon>Eukaryota</taxon>
        <taxon>Viridiplantae</taxon>
        <taxon>Streptophyta</taxon>
        <taxon>Embryophyta</taxon>
        <taxon>Tracheophyta</taxon>
        <taxon>Spermatophyta</taxon>
        <taxon>Magnoliopsida</taxon>
        <taxon>eudicotyledons</taxon>
        <taxon>Gunneridae</taxon>
        <taxon>Pentapetalae</taxon>
        <taxon>Caryophyllales</taxon>
        <taxon>Chenopodiaceae</taxon>
        <taxon>Chenopodioideae</taxon>
        <taxon>Anserineae</taxon>
        <taxon>Spinacia</taxon>
    </lineage>
</organism>
<evidence type="ECO:0000256" key="2">
    <source>
        <dbReference type="ARBA" id="ARBA00012483"/>
    </source>
</evidence>
<dbReference type="Pfam" id="PF13639">
    <property type="entry name" value="zf-RING_2"/>
    <property type="match status" value="1"/>
</dbReference>
<evidence type="ECO:0000313" key="11">
    <source>
        <dbReference type="Proteomes" id="UP000813463"/>
    </source>
</evidence>
<evidence type="ECO:0000256" key="5">
    <source>
        <dbReference type="ARBA" id="ARBA00022786"/>
    </source>
</evidence>
<feature type="domain" description="RING-type" evidence="10">
    <location>
        <begin position="114"/>
        <end position="156"/>
    </location>
</feature>
<evidence type="ECO:0000313" key="12">
    <source>
        <dbReference type="RefSeq" id="XP_056682868.1"/>
    </source>
</evidence>
<dbReference type="CDD" id="cd16461">
    <property type="entry name" value="RING-H2_EL5-like"/>
    <property type="match status" value="1"/>
</dbReference>
<dbReference type="PANTHER" id="PTHR14155">
    <property type="entry name" value="RING FINGER DOMAIN-CONTAINING"/>
    <property type="match status" value="1"/>
</dbReference>
<sequence length="192" mass="21180">MILSINHHPNSLILTTLFLHSSIVNGQYLIPSFRPIGNPIYMGIALSVTTVIVVVIFVVLHLYCKPQPRPRVGVEEGLTPPTCIGLDPSVLETFQQFKYSEFSGQRDDTGPLECSVCLSPFEADEMLRLLPKCNHMFHVSCLDPWLKDHATCPLCRVYLVPESDALTLVVSGRVDESESGAGGHANEVGYRS</sequence>
<dbReference type="InterPro" id="IPR053238">
    <property type="entry name" value="RING-H2_zinc_finger"/>
</dbReference>
<evidence type="ECO:0000256" key="3">
    <source>
        <dbReference type="ARBA" id="ARBA00022723"/>
    </source>
</evidence>
<evidence type="ECO:0000256" key="8">
    <source>
        <dbReference type="PROSITE-ProRule" id="PRU00175"/>
    </source>
</evidence>
<keyword evidence="6" id="KW-0862">Zinc</keyword>
<keyword evidence="5" id="KW-0833">Ubl conjugation pathway</keyword>
<dbReference type="InterPro" id="IPR001841">
    <property type="entry name" value="Znf_RING"/>
</dbReference>
<dbReference type="RefSeq" id="XP_056682868.1">
    <property type="nucleotide sequence ID" value="XM_056826890.1"/>
</dbReference>
<evidence type="ECO:0000256" key="4">
    <source>
        <dbReference type="ARBA" id="ARBA00022771"/>
    </source>
</evidence>
<dbReference type="PROSITE" id="PS50089">
    <property type="entry name" value="ZF_RING_2"/>
    <property type="match status" value="1"/>
</dbReference>
<comment type="catalytic activity">
    <reaction evidence="1">
        <text>S-ubiquitinyl-[E2 ubiquitin-conjugating enzyme]-L-cysteine + [acceptor protein]-L-lysine = [E2 ubiquitin-conjugating enzyme]-L-cysteine + N(6)-ubiquitinyl-[acceptor protein]-L-lysine.</text>
        <dbReference type="EC" id="2.3.2.27"/>
    </reaction>
</comment>
<dbReference type="SMART" id="SM00184">
    <property type="entry name" value="RING"/>
    <property type="match status" value="1"/>
</dbReference>
<dbReference type="GeneID" id="130459494"/>
<dbReference type="Proteomes" id="UP000813463">
    <property type="component" value="Chromosome 4"/>
</dbReference>
<dbReference type="EC" id="2.3.2.27" evidence="2"/>
<evidence type="ECO:0000256" key="9">
    <source>
        <dbReference type="SAM" id="Phobius"/>
    </source>
</evidence>
<reference evidence="11" key="1">
    <citation type="journal article" date="2021" name="Nat. Commun.">
        <title>Genomic analyses provide insights into spinach domestication and the genetic basis of agronomic traits.</title>
        <authorList>
            <person name="Cai X."/>
            <person name="Sun X."/>
            <person name="Xu C."/>
            <person name="Sun H."/>
            <person name="Wang X."/>
            <person name="Ge C."/>
            <person name="Zhang Z."/>
            <person name="Wang Q."/>
            <person name="Fei Z."/>
            <person name="Jiao C."/>
            <person name="Wang Q."/>
        </authorList>
    </citation>
    <scope>NUCLEOTIDE SEQUENCE [LARGE SCALE GENOMIC DNA]</scope>
    <source>
        <strain evidence="11">cv. Varoflay</strain>
    </source>
</reference>
<feature type="transmembrane region" description="Helical" evidence="9">
    <location>
        <begin position="42"/>
        <end position="63"/>
    </location>
</feature>
<evidence type="ECO:0000256" key="6">
    <source>
        <dbReference type="ARBA" id="ARBA00022833"/>
    </source>
</evidence>
<reference evidence="12" key="2">
    <citation type="submission" date="2025-08" db="UniProtKB">
        <authorList>
            <consortium name="RefSeq"/>
        </authorList>
    </citation>
    <scope>IDENTIFICATION</scope>
    <source>
        <tissue evidence="12">Leaf</tissue>
    </source>
</reference>
<evidence type="ECO:0000259" key="10">
    <source>
        <dbReference type="PROSITE" id="PS50089"/>
    </source>
</evidence>
<name>A0ABM3QHN6_SPIOL</name>
<proteinExistence type="inferred from homology"/>
<dbReference type="PANTHER" id="PTHR14155:SF632">
    <property type="entry name" value="RING-H2 FINGER PROTEIN ATL17-RELATED"/>
    <property type="match status" value="1"/>
</dbReference>
<dbReference type="SUPFAM" id="SSF57850">
    <property type="entry name" value="RING/U-box"/>
    <property type="match status" value="1"/>
</dbReference>
<dbReference type="InterPro" id="IPR013083">
    <property type="entry name" value="Znf_RING/FYVE/PHD"/>
</dbReference>
<protein>
    <recommendedName>
        <fullName evidence="2">RING-type E3 ubiquitin transferase</fullName>
        <ecNumber evidence="2">2.3.2.27</ecNumber>
    </recommendedName>
</protein>
<evidence type="ECO:0000256" key="7">
    <source>
        <dbReference type="ARBA" id="ARBA00024209"/>
    </source>
</evidence>
<keyword evidence="3" id="KW-0479">Metal-binding</keyword>
<keyword evidence="9" id="KW-0812">Transmembrane</keyword>
<keyword evidence="9" id="KW-1133">Transmembrane helix</keyword>
<comment type="similarity">
    <text evidence="7">Belongs to the RING-type zinc finger family. ATL subfamily.</text>
</comment>
<accession>A0ABM3QHN6</accession>
<keyword evidence="4 8" id="KW-0863">Zinc-finger</keyword>
<gene>
    <name evidence="12" type="primary">LOC130459494</name>
</gene>
<evidence type="ECO:0000256" key="1">
    <source>
        <dbReference type="ARBA" id="ARBA00000900"/>
    </source>
</evidence>
<keyword evidence="11" id="KW-1185">Reference proteome</keyword>
<dbReference type="Gene3D" id="3.30.40.10">
    <property type="entry name" value="Zinc/RING finger domain, C3HC4 (zinc finger)"/>
    <property type="match status" value="1"/>
</dbReference>
<keyword evidence="9" id="KW-0472">Membrane</keyword>